<organism evidence="2 3">
    <name type="scientific">Pseudoflavonifractor capillosus ATCC 29799</name>
    <dbReference type="NCBI Taxonomy" id="411467"/>
    <lineage>
        <taxon>Bacteria</taxon>
        <taxon>Bacillati</taxon>
        <taxon>Bacillota</taxon>
        <taxon>Clostridia</taxon>
        <taxon>Eubacteriales</taxon>
        <taxon>Oscillospiraceae</taxon>
        <taxon>Pseudoflavonifractor</taxon>
    </lineage>
</organism>
<dbReference type="AlphaFoldDB" id="A6NRS8"/>
<accession>A6NRS8</accession>
<reference evidence="2 3" key="2">
    <citation type="submission" date="2007-06" db="EMBL/GenBank/DDBJ databases">
        <title>Draft genome sequence of Pseudoflavonifractor capillosus ATCC 29799.</title>
        <authorList>
            <person name="Sudarsanam P."/>
            <person name="Ley R."/>
            <person name="Guruge J."/>
            <person name="Turnbaugh P.J."/>
            <person name="Mahowald M."/>
            <person name="Liep D."/>
            <person name="Gordon J."/>
        </authorList>
    </citation>
    <scope>NUCLEOTIDE SEQUENCE [LARGE SCALE GENOMIC DNA]</scope>
    <source>
        <strain evidence="2 3">ATCC 29799</strain>
    </source>
</reference>
<evidence type="ECO:0000313" key="2">
    <source>
        <dbReference type="EMBL" id="EDN01338.1"/>
    </source>
</evidence>
<evidence type="ECO:0000313" key="3">
    <source>
        <dbReference type="Proteomes" id="UP000003639"/>
    </source>
</evidence>
<feature type="transmembrane region" description="Helical" evidence="1">
    <location>
        <begin position="40"/>
        <end position="61"/>
    </location>
</feature>
<reference evidence="2 3" key="1">
    <citation type="submission" date="2007-04" db="EMBL/GenBank/DDBJ databases">
        <authorList>
            <person name="Fulton L."/>
            <person name="Clifton S."/>
            <person name="Fulton B."/>
            <person name="Xu J."/>
            <person name="Minx P."/>
            <person name="Pepin K.H."/>
            <person name="Johnson M."/>
            <person name="Thiruvilangam P."/>
            <person name="Bhonagiri V."/>
            <person name="Nash W.E."/>
            <person name="Mardis E.R."/>
            <person name="Wilson R.K."/>
        </authorList>
    </citation>
    <scope>NUCLEOTIDE SEQUENCE [LARGE SCALE GENOMIC DNA]</scope>
    <source>
        <strain evidence="2 3">ATCC 29799</strain>
    </source>
</reference>
<keyword evidence="1" id="KW-0472">Membrane</keyword>
<dbReference type="Proteomes" id="UP000003639">
    <property type="component" value="Unassembled WGS sequence"/>
</dbReference>
<gene>
    <name evidence="2" type="ORF">BACCAP_00906</name>
</gene>
<dbReference type="OrthoDB" id="1733259at2"/>
<dbReference type="RefSeq" id="WP_006571455.1">
    <property type="nucleotide sequence ID" value="NZ_AAXG02000006.1"/>
</dbReference>
<sequence>MNKRDYIREVESLRTPDHLRRRITSLPGRRTARSFRWGRLLSLAACLVLVIALAVALPALLRGLYPGGEIVSPPVATGSGDTIPNEELCTLLAEQFPDPGGGGEMYYSAPGNGCTLGMLLYTSHLPGVGTGNLILGVFDNQTKEPVEPATIIYGDDGWFFVWDDLTSFQRYLLCTNVAIDENGRQNCTAALFTFDGSRLSAVTELPEVALEAENLPQGAETMFQADTDFWEDHKGVINGAGLDLYVRNPHWDAASDSEDDQWLYLCYVPLAAEEQAPLTDITGPTQTEPTVGFDWYNPPVLSLIVDGDRTGLRTWRKLTVDFTDDLFGDPSREDAPHYPRVTDRYVVENNSGRDLTVTLCYPQANNLTASSTALPSITLDGYQQDNTPLIGGALFPETGNSWTGNFTAWEDYRDAMDSGDALSSAKADPVGTLAGVPVAVYDIVPSQDYERIQDSLNDPWSATLAVECTLSNPEAQVFVYGLDGYVPLSEDQLSRRYSFSLNDNAAGLHRIIVVGGTLETGPVTGYTDGSCTQTVPELSGQVSVKENLSLSDALLGCVEDFYYQPDGSVYYTEDTVQRVLCDLIVNYICGPSLSTALYGNPNQGVMADAYAENAAFIRVEDLISTVSGMLRFLFWTYDVTIPAGGHVVLEATQHVSLSCSLTGDEDNHLVISAPYGFDFAPTLAGSPPLESLELDVIHGDGLTVSESNFNLSFDGYGTAAHLRPTAERYFFSVSGKK</sequence>
<keyword evidence="1" id="KW-1133">Transmembrane helix</keyword>
<name>A6NRS8_9FIRM</name>
<dbReference type="STRING" id="411467.BACCAP_00906"/>
<protein>
    <submittedName>
        <fullName evidence="2">Uncharacterized protein</fullName>
    </submittedName>
</protein>
<evidence type="ECO:0000256" key="1">
    <source>
        <dbReference type="SAM" id="Phobius"/>
    </source>
</evidence>
<keyword evidence="1" id="KW-0812">Transmembrane</keyword>
<keyword evidence="3" id="KW-1185">Reference proteome</keyword>
<dbReference type="EMBL" id="AAXG02000006">
    <property type="protein sequence ID" value="EDN01338.1"/>
    <property type="molecule type" value="Genomic_DNA"/>
</dbReference>
<proteinExistence type="predicted"/>
<comment type="caution">
    <text evidence="2">The sequence shown here is derived from an EMBL/GenBank/DDBJ whole genome shotgun (WGS) entry which is preliminary data.</text>
</comment>